<dbReference type="InterPro" id="IPR038186">
    <property type="entry name" value="CHAD_dom_sf"/>
</dbReference>
<dbReference type="SMART" id="SM00880">
    <property type="entry name" value="CHAD"/>
    <property type="match status" value="1"/>
</dbReference>
<dbReference type="Gene3D" id="1.40.20.10">
    <property type="entry name" value="CHAD domain"/>
    <property type="match status" value="1"/>
</dbReference>
<name>A0A2P8GQB7_9BACT</name>
<accession>A0A2P8GQB7</accession>
<dbReference type="PANTHER" id="PTHR39339:SF1">
    <property type="entry name" value="CHAD DOMAIN-CONTAINING PROTEIN"/>
    <property type="match status" value="1"/>
</dbReference>
<organism evidence="2 3">
    <name type="scientific">Chitinophaga ginsengisoli</name>
    <dbReference type="NCBI Taxonomy" id="363837"/>
    <lineage>
        <taxon>Bacteria</taxon>
        <taxon>Pseudomonadati</taxon>
        <taxon>Bacteroidota</taxon>
        <taxon>Chitinophagia</taxon>
        <taxon>Chitinophagales</taxon>
        <taxon>Chitinophagaceae</taxon>
        <taxon>Chitinophaga</taxon>
    </lineage>
</organism>
<dbReference type="EMBL" id="PYGK01000001">
    <property type="protein sequence ID" value="PSL36161.1"/>
    <property type="molecule type" value="Genomic_DNA"/>
</dbReference>
<evidence type="ECO:0000259" key="1">
    <source>
        <dbReference type="SMART" id="SM00880"/>
    </source>
</evidence>
<proteinExistence type="predicted"/>
<evidence type="ECO:0000313" key="2">
    <source>
        <dbReference type="EMBL" id="PSL36161.1"/>
    </source>
</evidence>
<dbReference type="Proteomes" id="UP000240978">
    <property type="component" value="Unassembled WGS sequence"/>
</dbReference>
<protein>
    <submittedName>
        <fullName evidence="2">CHAD domain-containing protein</fullName>
    </submittedName>
</protein>
<reference evidence="2 3" key="1">
    <citation type="submission" date="2018-03" db="EMBL/GenBank/DDBJ databases">
        <title>Genomic Encyclopedia of Archaeal and Bacterial Type Strains, Phase II (KMG-II): from individual species to whole genera.</title>
        <authorList>
            <person name="Goeker M."/>
        </authorList>
    </citation>
    <scope>NUCLEOTIDE SEQUENCE [LARGE SCALE GENOMIC DNA]</scope>
    <source>
        <strain evidence="2 3">DSM 18107</strain>
    </source>
</reference>
<dbReference type="OrthoDB" id="773317at2"/>
<dbReference type="AlphaFoldDB" id="A0A2P8GQB7"/>
<feature type="domain" description="CHAD" evidence="1">
    <location>
        <begin position="11"/>
        <end position="237"/>
    </location>
</feature>
<dbReference type="Pfam" id="PF05235">
    <property type="entry name" value="CHAD"/>
    <property type="match status" value="1"/>
</dbReference>
<keyword evidence="3" id="KW-1185">Reference proteome</keyword>
<sequence length="256" mass="29822">MLKKKRQRKYLVKRCLELRSQVHAFAGSGDQEALHKLRVEIKKLKAFSKLTKLYKGEKEITIKKNIRKIFHRAGLIREANINLQMIKQFDIHQPAFNTEAKDTIRQETAKFRLYRTHYNDDIRNTAVSFLNSLRPVHNHDIKHWVNRQLKKIAEVVTTTSTDQLHEARKRIKNLVYVHDILQKRLAAALTLNIDYLDQLQDVIGKWHDTAVAVELLTAHNSGSKAKITALQKEHDKADKAIHTIGDGFWDKVVKRD</sequence>
<comment type="caution">
    <text evidence="2">The sequence shown here is derived from an EMBL/GenBank/DDBJ whole genome shotgun (WGS) entry which is preliminary data.</text>
</comment>
<evidence type="ECO:0000313" key="3">
    <source>
        <dbReference type="Proteomes" id="UP000240978"/>
    </source>
</evidence>
<dbReference type="InterPro" id="IPR007899">
    <property type="entry name" value="CHAD_dom"/>
</dbReference>
<dbReference type="RefSeq" id="WP_106600665.1">
    <property type="nucleotide sequence ID" value="NZ_PYGK01000001.1"/>
</dbReference>
<gene>
    <name evidence="2" type="ORF">CLV42_101930</name>
</gene>
<dbReference type="PANTHER" id="PTHR39339">
    <property type="entry name" value="SLR1444 PROTEIN"/>
    <property type="match status" value="1"/>
</dbReference>